<reference evidence="12 13" key="1">
    <citation type="submission" date="2024-02" db="EMBL/GenBank/DDBJ databases">
        <title>Discinaceae phylogenomics.</title>
        <authorList>
            <person name="Dirks A.C."/>
            <person name="James T.Y."/>
        </authorList>
    </citation>
    <scope>NUCLEOTIDE SEQUENCE [LARGE SCALE GENOMIC DNA]</scope>
    <source>
        <strain evidence="12 13">ACD0624</strain>
    </source>
</reference>
<dbReference type="SUPFAM" id="SSF46946">
    <property type="entry name" value="S13-like H2TH domain"/>
    <property type="match status" value="1"/>
</dbReference>
<dbReference type="Proteomes" id="UP001447188">
    <property type="component" value="Unassembled WGS sequence"/>
</dbReference>
<evidence type="ECO:0000313" key="12">
    <source>
        <dbReference type="EMBL" id="KAL0639873.1"/>
    </source>
</evidence>
<dbReference type="Gene3D" id="1.10.8.50">
    <property type="match status" value="1"/>
</dbReference>
<feature type="domain" description="Formamidopyrimidine-DNA glycosylase catalytic" evidence="11">
    <location>
        <begin position="2"/>
        <end position="124"/>
    </location>
</feature>
<feature type="region of interest" description="Disordered" evidence="10">
    <location>
        <begin position="282"/>
        <end position="313"/>
    </location>
</feature>
<sequence length="313" mass="35266">MPEIGEVARAVNRLRAYLVGKSISKVTAVKDPLVFKDTTHEAFQKALEGKKVLGAKQWGKLVMDSPPHPIMHFGMTGWIYVKNDPNPHYKNQKPLTDWPPKYLIFNLHVDADTEIAFTDSRRLARIRLIDHEDGNDLRNVLPLKKNGPDPVLESIALEWFTDKLRKRSIPVKTWLLDQSMIAGVGNWVGDEILWNAKIHPSTKTNTLTDVQIAGLHHALLYVTKFAVDVEADSSKFPDNWLMLHRWGFGKKTSGQLPTGEKVEFVKVGGRTSAFVQSVQGGGVSGGVPEKKVTRPTKRARKLSRETRKVNLRR</sequence>
<dbReference type="InterPro" id="IPR035937">
    <property type="entry name" value="FPG_N"/>
</dbReference>
<dbReference type="InterPro" id="IPR010979">
    <property type="entry name" value="Ribosomal_uS13-like_H2TH"/>
</dbReference>
<gene>
    <name evidence="12" type="ORF">Q9L58_000964</name>
</gene>
<evidence type="ECO:0000313" key="13">
    <source>
        <dbReference type="Proteomes" id="UP001447188"/>
    </source>
</evidence>
<keyword evidence="6" id="KW-0234">DNA repair</keyword>
<dbReference type="SUPFAM" id="SSF81624">
    <property type="entry name" value="N-terminal domain of MutM-like DNA repair proteins"/>
    <property type="match status" value="1"/>
</dbReference>
<organism evidence="12 13">
    <name type="scientific">Discina gigas</name>
    <dbReference type="NCBI Taxonomy" id="1032678"/>
    <lineage>
        <taxon>Eukaryota</taxon>
        <taxon>Fungi</taxon>
        <taxon>Dikarya</taxon>
        <taxon>Ascomycota</taxon>
        <taxon>Pezizomycotina</taxon>
        <taxon>Pezizomycetes</taxon>
        <taxon>Pezizales</taxon>
        <taxon>Discinaceae</taxon>
        <taxon>Discina</taxon>
    </lineage>
</organism>
<comment type="similarity">
    <text evidence="2">Belongs to the FPG family.</text>
</comment>
<dbReference type="InterPro" id="IPR012319">
    <property type="entry name" value="FPG_cat"/>
</dbReference>
<evidence type="ECO:0000256" key="10">
    <source>
        <dbReference type="SAM" id="MobiDB-lite"/>
    </source>
</evidence>
<name>A0ABR3GVJ1_9PEZI</name>
<evidence type="ECO:0000256" key="6">
    <source>
        <dbReference type="ARBA" id="ARBA00023204"/>
    </source>
</evidence>
<dbReference type="SMART" id="SM00898">
    <property type="entry name" value="Fapy_DNA_glyco"/>
    <property type="match status" value="1"/>
</dbReference>
<evidence type="ECO:0000256" key="1">
    <source>
        <dbReference type="ARBA" id="ARBA00001668"/>
    </source>
</evidence>
<keyword evidence="9" id="KW-0326">Glycosidase</keyword>
<comment type="catalytic activity">
    <reaction evidence="1">
        <text>Hydrolysis of DNA containing ring-opened 7-methylguanine residues, releasing 2,6-diamino-4-hydroxy-5-(N-methyl)formamidopyrimidine.</text>
        <dbReference type="EC" id="3.2.2.23"/>
    </reaction>
</comment>
<evidence type="ECO:0000256" key="9">
    <source>
        <dbReference type="ARBA" id="ARBA00023295"/>
    </source>
</evidence>
<dbReference type="Pfam" id="PF01149">
    <property type="entry name" value="Fapy_DNA_glyco"/>
    <property type="match status" value="1"/>
</dbReference>
<keyword evidence="13" id="KW-1185">Reference proteome</keyword>
<keyword evidence="5" id="KW-0238">DNA-binding</keyword>
<dbReference type="PANTHER" id="PTHR22993:SF9">
    <property type="entry name" value="FORMAMIDOPYRIMIDINE-DNA GLYCOSYLASE"/>
    <property type="match status" value="1"/>
</dbReference>
<accession>A0ABR3GVJ1</accession>
<keyword evidence="8" id="KW-0511">Multifunctional enzyme</keyword>
<evidence type="ECO:0000259" key="11">
    <source>
        <dbReference type="PROSITE" id="PS51068"/>
    </source>
</evidence>
<evidence type="ECO:0000256" key="2">
    <source>
        <dbReference type="ARBA" id="ARBA00009409"/>
    </source>
</evidence>
<evidence type="ECO:0000256" key="5">
    <source>
        <dbReference type="ARBA" id="ARBA00023125"/>
    </source>
</evidence>
<evidence type="ECO:0000256" key="7">
    <source>
        <dbReference type="ARBA" id="ARBA00023239"/>
    </source>
</evidence>
<evidence type="ECO:0000256" key="4">
    <source>
        <dbReference type="ARBA" id="ARBA00022801"/>
    </source>
</evidence>
<evidence type="ECO:0000256" key="8">
    <source>
        <dbReference type="ARBA" id="ARBA00023268"/>
    </source>
</evidence>
<keyword evidence="7" id="KW-0456">Lyase</keyword>
<proteinExistence type="inferred from homology"/>
<dbReference type="SMART" id="SM01232">
    <property type="entry name" value="H2TH"/>
    <property type="match status" value="1"/>
</dbReference>
<evidence type="ECO:0000256" key="3">
    <source>
        <dbReference type="ARBA" id="ARBA00022763"/>
    </source>
</evidence>
<comment type="caution">
    <text evidence="12">The sequence shown here is derived from an EMBL/GenBank/DDBJ whole genome shotgun (WGS) entry which is preliminary data.</text>
</comment>
<feature type="compositionally biased region" description="Basic and acidic residues" evidence="10">
    <location>
        <begin position="302"/>
        <end position="313"/>
    </location>
</feature>
<keyword evidence="3" id="KW-0227">DNA damage</keyword>
<dbReference type="Gene3D" id="3.20.190.10">
    <property type="entry name" value="MutM-like, N-terminal"/>
    <property type="match status" value="1"/>
</dbReference>
<keyword evidence="4" id="KW-0378">Hydrolase</keyword>
<dbReference type="PANTHER" id="PTHR22993">
    <property type="entry name" value="FORMAMIDOPYRIMIDINE-DNA GLYCOSYLASE"/>
    <property type="match status" value="1"/>
</dbReference>
<protein>
    <recommendedName>
        <fullName evidence="11">Formamidopyrimidine-DNA glycosylase catalytic domain-containing protein</fullName>
    </recommendedName>
</protein>
<dbReference type="EMBL" id="JBBBZM010000007">
    <property type="protein sequence ID" value="KAL0639873.1"/>
    <property type="molecule type" value="Genomic_DNA"/>
</dbReference>
<dbReference type="InterPro" id="IPR015886">
    <property type="entry name" value="H2TH_FPG"/>
</dbReference>
<dbReference type="Pfam" id="PF06831">
    <property type="entry name" value="H2TH"/>
    <property type="match status" value="1"/>
</dbReference>
<dbReference type="PROSITE" id="PS51068">
    <property type="entry name" value="FPG_CAT"/>
    <property type="match status" value="1"/>
</dbReference>